<protein>
    <submittedName>
        <fullName evidence="1">Uncharacterized protein</fullName>
    </submittedName>
</protein>
<sequence>MEEEKKKSIAHLHILQIIYETEQSHAICNVLEENKEEEKYNNLQKEVITNCNNDKVKLEEYHHEKELTNVQIISDMIVKKKEAKKEKNNKKKEKQ</sequence>
<evidence type="ECO:0000313" key="1">
    <source>
        <dbReference type="EMBL" id="KOB89495.1"/>
    </source>
</evidence>
<reference evidence="2" key="2">
    <citation type="submission" date="2006-09" db="EMBL/GenBank/DDBJ databases">
        <title>The genome sequence of Plasmodium falciparum Dd2.</title>
        <authorList>
            <consortium name="The Broad Institute Genome Sequencing Platform"/>
            <person name="Birren B."/>
            <person name="Lander E."/>
            <person name="Galagan J."/>
            <person name="Nusbaum C."/>
            <person name="Devon K."/>
            <person name="Henn M."/>
            <person name="Jaffe D."/>
            <person name="Butler J."/>
            <person name="Alvarez P."/>
            <person name="Gnerre S."/>
            <person name="Grabherr M."/>
            <person name="Kleber M."/>
            <person name="Mauceli E."/>
            <person name="Brockman W."/>
            <person name="MacCallum I.A."/>
            <person name="Rounsley S."/>
            <person name="Young S."/>
            <person name="LaButti K."/>
            <person name="Pushparaj V."/>
            <person name="DeCaprio D."/>
            <person name="Crawford M."/>
            <person name="Koehrsen M."/>
            <person name="Engels R."/>
            <person name="Montgomery P."/>
            <person name="Pearson M."/>
            <person name="Howarth C."/>
            <person name="Larson L."/>
            <person name="Luoma S."/>
            <person name="White J."/>
            <person name="Kodira C."/>
            <person name="Zeng Q."/>
            <person name="O'Leary S."/>
            <person name="Yandava C."/>
            <person name="Alvarado L."/>
            <person name="Wirth D."/>
            <person name="Volkman S."/>
            <person name="Hartl D."/>
        </authorList>
    </citation>
    <scope>NUCLEOTIDE SEQUENCE [LARGE SCALE GENOMIC DNA]</scope>
</reference>
<dbReference type="Proteomes" id="UP000054282">
    <property type="component" value="Unassembled WGS sequence"/>
</dbReference>
<organism evidence="1 2">
    <name type="scientific">Plasmodium falciparum (isolate Dd2)</name>
    <dbReference type="NCBI Taxonomy" id="57267"/>
    <lineage>
        <taxon>Eukaryota</taxon>
        <taxon>Sar</taxon>
        <taxon>Alveolata</taxon>
        <taxon>Apicomplexa</taxon>
        <taxon>Aconoidasida</taxon>
        <taxon>Haemosporida</taxon>
        <taxon>Plasmodiidae</taxon>
        <taxon>Plasmodium</taxon>
        <taxon>Plasmodium (Laverania)</taxon>
    </lineage>
</organism>
<dbReference type="KEGG" id="pfd:PFDG_05044"/>
<name>A0A0L7MA79_PLAF4</name>
<evidence type="ECO:0000313" key="2">
    <source>
        <dbReference type="Proteomes" id="UP000054282"/>
    </source>
</evidence>
<reference evidence="2" key="1">
    <citation type="submission" date="2006-09" db="EMBL/GenBank/DDBJ databases">
        <title>Annotation of Plasmodium falciparum Dd2.</title>
        <authorList>
            <consortium name="The Broad Institute Genome Sequencing Platform"/>
            <person name="Volkman S.K."/>
            <person name="Neafsey D.E."/>
            <person name="Dash A.P."/>
            <person name="Chitnis C.E."/>
            <person name="Hartl D.L."/>
            <person name="Young S.K."/>
            <person name="Zeng Q."/>
            <person name="Koehrsen M."/>
            <person name="Alvarado L."/>
            <person name="Berlin A."/>
            <person name="Borenstein D."/>
            <person name="Chapman S.B."/>
            <person name="Chen Z."/>
            <person name="Engels R."/>
            <person name="Freedman E."/>
            <person name="Gellesch M."/>
            <person name="Goldberg J."/>
            <person name="Griggs A."/>
            <person name="Gujja S."/>
            <person name="Heilman E.R."/>
            <person name="Heiman D.I."/>
            <person name="Howarth C."/>
            <person name="Jen D."/>
            <person name="Larson L."/>
            <person name="Mehta T."/>
            <person name="Neiman D."/>
            <person name="Park D."/>
            <person name="Pearson M."/>
            <person name="Roberts A."/>
            <person name="Saif S."/>
            <person name="Shea T."/>
            <person name="Shenoy N."/>
            <person name="Sisk P."/>
            <person name="Stolte C."/>
            <person name="Sykes S."/>
            <person name="Walk T."/>
            <person name="White J."/>
            <person name="Yandava C."/>
            <person name="Haas B."/>
            <person name="Henn M.R."/>
            <person name="Nusbaum C."/>
            <person name="Birren B."/>
        </authorList>
    </citation>
    <scope>NUCLEOTIDE SEQUENCE [LARGE SCALE GENOMIC DNA]</scope>
</reference>
<dbReference type="AlphaFoldDB" id="A0A0L7MA79"/>
<dbReference type="EMBL" id="GG702548">
    <property type="protein sequence ID" value="KOB89495.1"/>
    <property type="molecule type" value="Genomic_DNA"/>
</dbReference>
<proteinExistence type="predicted"/>
<gene>
    <name evidence="1" type="ORF">PFDG_05044</name>
</gene>
<accession>A0A0L7MA79</accession>